<dbReference type="GO" id="GO:0016829">
    <property type="term" value="F:lyase activity"/>
    <property type="evidence" value="ECO:0007669"/>
    <property type="project" value="UniProtKB-KW"/>
</dbReference>
<keyword evidence="13" id="KW-1185">Reference proteome</keyword>
<dbReference type="STRING" id="1246581.A0A2H9TPE7"/>
<protein>
    <recommendedName>
        <fullName evidence="11">Formamidopyrimidine-DNA glycosylase catalytic domain-containing protein</fullName>
    </recommendedName>
</protein>
<keyword evidence="7" id="KW-0456">Lyase</keyword>
<dbReference type="Pfam" id="PF21218">
    <property type="entry name" value="Fpg-like_C"/>
    <property type="match status" value="1"/>
</dbReference>
<proteinExistence type="inferred from homology"/>
<evidence type="ECO:0000256" key="6">
    <source>
        <dbReference type="ARBA" id="ARBA00023204"/>
    </source>
</evidence>
<evidence type="ECO:0000256" key="8">
    <source>
        <dbReference type="ARBA" id="ARBA00023268"/>
    </source>
</evidence>
<sequence>MPELPSVEHSRCLLERTVLSHRIANILAVEDNIVFSEKPSELENKLKSRQIIGARRYGKYLWLVLSEGVSLLMHFGMTGFVQVQGVERLYYRTSSDKEILQDVTQHTTAWPPRFWKLQLETSDGCKVVFGDSRRLGHVKILEQDPMSVPPISKLGFDPIICMPDFSEEIFKRVTGRSVPLKTLLLDQSFAAGVGNWMADDVLLHARLHPETRTNELSPEEVGQLLDSIKYISVTAVGFDADGSKYPPNWVFHCRWPSNRRMNANPTIDGHKVAFITVGGRTTVYVPDLQKKSPSLGRRQKEKRHKNKE</sequence>
<dbReference type="InterPro" id="IPR049332">
    <property type="entry name" value="Fpg-like_C"/>
</dbReference>
<evidence type="ECO:0000256" key="5">
    <source>
        <dbReference type="ARBA" id="ARBA00023125"/>
    </source>
</evidence>
<dbReference type="GO" id="GO:0003684">
    <property type="term" value="F:damaged DNA binding"/>
    <property type="evidence" value="ECO:0007669"/>
    <property type="project" value="InterPro"/>
</dbReference>
<dbReference type="InterPro" id="IPR010979">
    <property type="entry name" value="Ribosomal_uS13-like_H2TH"/>
</dbReference>
<evidence type="ECO:0000256" key="10">
    <source>
        <dbReference type="SAM" id="MobiDB-lite"/>
    </source>
</evidence>
<evidence type="ECO:0000256" key="4">
    <source>
        <dbReference type="ARBA" id="ARBA00022801"/>
    </source>
</evidence>
<feature type="region of interest" description="Disordered" evidence="10">
    <location>
        <begin position="288"/>
        <end position="308"/>
    </location>
</feature>
<evidence type="ECO:0000256" key="9">
    <source>
        <dbReference type="ARBA" id="ARBA00023295"/>
    </source>
</evidence>
<comment type="catalytic activity">
    <reaction evidence="1">
        <text>Hydrolysis of DNA containing ring-opened 7-methylguanine residues, releasing 2,6-diamino-4-hydroxy-5-(N-methyl)formamidopyrimidine.</text>
        <dbReference type="EC" id="3.2.2.23"/>
    </reaction>
</comment>
<dbReference type="AlphaFoldDB" id="A0A2H9TPE7"/>
<keyword evidence="4" id="KW-0378">Hydrolase</keyword>
<evidence type="ECO:0000256" key="3">
    <source>
        <dbReference type="ARBA" id="ARBA00022763"/>
    </source>
</evidence>
<feature type="compositionally biased region" description="Basic residues" evidence="10">
    <location>
        <begin position="297"/>
        <end position="308"/>
    </location>
</feature>
<dbReference type="Gene3D" id="3.20.190.10">
    <property type="entry name" value="MutM-like, N-terminal"/>
    <property type="match status" value="1"/>
</dbReference>
<dbReference type="Pfam" id="PF01149">
    <property type="entry name" value="Fapy_DNA_glyco"/>
    <property type="match status" value="1"/>
</dbReference>
<dbReference type="SMART" id="SM00898">
    <property type="entry name" value="Fapy_DNA_glyco"/>
    <property type="match status" value="1"/>
</dbReference>
<dbReference type="PROSITE" id="PS51068">
    <property type="entry name" value="FPG_CAT"/>
    <property type="match status" value="1"/>
</dbReference>
<keyword evidence="5" id="KW-0238">DNA-binding</keyword>
<organism evidence="12 13">
    <name type="scientific">Paramicrosporidium saccamoebae</name>
    <dbReference type="NCBI Taxonomy" id="1246581"/>
    <lineage>
        <taxon>Eukaryota</taxon>
        <taxon>Fungi</taxon>
        <taxon>Fungi incertae sedis</taxon>
        <taxon>Cryptomycota</taxon>
        <taxon>Cryptomycota incertae sedis</taxon>
        <taxon>Paramicrosporidium</taxon>
    </lineage>
</organism>
<dbReference type="GO" id="GO:0003906">
    <property type="term" value="F:DNA-(apurinic or apyrimidinic site) endonuclease activity"/>
    <property type="evidence" value="ECO:0007669"/>
    <property type="project" value="InterPro"/>
</dbReference>
<dbReference type="GO" id="GO:0006284">
    <property type="term" value="P:base-excision repair"/>
    <property type="evidence" value="ECO:0007669"/>
    <property type="project" value="InterPro"/>
</dbReference>
<keyword evidence="3" id="KW-0227">DNA damage</keyword>
<evidence type="ECO:0000256" key="7">
    <source>
        <dbReference type="ARBA" id="ARBA00023239"/>
    </source>
</evidence>
<dbReference type="PANTHER" id="PTHR22993">
    <property type="entry name" value="FORMAMIDOPYRIMIDINE-DNA GLYCOSYLASE"/>
    <property type="match status" value="1"/>
</dbReference>
<evidence type="ECO:0000313" key="12">
    <source>
        <dbReference type="EMBL" id="PJF19614.1"/>
    </source>
</evidence>
<accession>A0A2H9TPE7</accession>
<dbReference type="InterPro" id="IPR015886">
    <property type="entry name" value="H2TH_FPG"/>
</dbReference>
<dbReference type="GO" id="GO:0005634">
    <property type="term" value="C:nucleus"/>
    <property type="evidence" value="ECO:0007669"/>
    <property type="project" value="TreeGrafter"/>
</dbReference>
<dbReference type="GO" id="GO:0008270">
    <property type="term" value="F:zinc ion binding"/>
    <property type="evidence" value="ECO:0007669"/>
    <property type="project" value="InterPro"/>
</dbReference>
<feature type="domain" description="Formamidopyrimidine-DNA glycosylase catalytic" evidence="11">
    <location>
        <begin position="2"/>
        <end position="136"/>
    </location>
</feature>
<dbReference type="InterPro" id="IPR035937">
    <property type="entry name" value="FPG_N"/>
</dbReference>
<keyword evidence="9" id="KW-0326">Glycosidase</keyword>
<dbReference type="Proteomes" id="UP000240830">
    <property type="component" value="Unassembled WGS sequence"/>
</dbReference>
<reference evidence="12 13" key="1">
    <citation type="submission" date="2016-10" db="EMBL/GenBank/DDBJ databases">
        <title>The genome of Paramicrosporidium saccamoebae is the missing link in understanding Cryptomycota and Microsporidia evolution.</title>
        <authorList>
            <person name="Quandt C.A."/>
            <person name="Beaudet D."/>
            <person name="Corsaro D."/>
            <person name="Michel R."/>
            <person name="Corradi N."/>
            <person name="James T."/>
        </authorList>
    </citation>
    <scope>NUCLEOTIDE SEQUENCE [LARGE SCALE GENOMIC DNA]</scope>
    <source>
        <strain evidence="12 13">KSL3</strain>
    </source>
</reference>
<evidence type="ECO:0000313" key="13">
    <source>
        <dbReference type="Proteomes" id="UP000240830"/>
    </source>
</evidence>
<dbReference type="PANTHER" id="PTHR22993:SF9">
    <property type="entry name" value="FORMAMIDOPYRIMIDINE-DNA GLYCOSYLASE"/>
    <property type="match status" value="1"/>
</dbReference>
<name>A0A2H9TPE7_9FUNG</name>
<evidence type="ECO:0000256" key="1">
    <source>
        <dbReference type="ARBA" id="ARBA00001668"/>
    </source>
</evidence>
<dbReference type="InterPro" id="IPR012319">
    <property type="entry name" value="FPG_cat"/>
</dbReference>
<keyword evidence="6" id="KW-0234">DNA repair</keyword>
<dbReference type="SUPFAM" id="SSF46946">
    <property type="entry name" value="S13-like H2TH domain"/>
    <property type="match status" value="1"/>
</dbReference>
<evidence type="ECO:0000256" key="2">
    <source>
        <dbReference type="ARBA" id="ARBA00009409"/>
    </source>
</evidence>
<keyword evidence="8" id="KW-0511">Multifunctional enzyme</keyword>
<evidence type="ECO:0000259" key="11">
    <source>
        <dbReference type="PROSITE" id="PS51068"/>
    </source>
</evidence>
<dbReference type="EMBL" id="MTSL01000050">
    <property type="protein sequence ID" value="PJF19614.1"/>
    <property type="molecule type" value="Genomic_DNA"/>
</dbReference>
<dbReference type="SUPFAM" id="SSF81624">
    <property type="entry name" value="N-terminal domain of MutM-like DNA repair proteins"/>
    <property type="match status" value="1"/>
</dbReference>
<comment type="caution">
    <text evidence="12">The sequence shown here is derived from an EMBL/GenBank/DDBJ whole genome shotgun (WGS) entry which is preliminary data.</text>
</comment>
<dbReference type="Gene3D" id="1.10.8.50">
    <property type="match status" value="1"/>
</dbReference>
<dbReference type="OrthoDB" id="444592at2759"/>
<dbReference type="SMART" id="SM01232">
    <property type="entry name" value="H2TH"/>
    <property type="match status" value="1"/>
</dbReference>
<comment type="similarity">
    <text evidence="2">Belongs to the FPG family.</text>
</comment>
<dbReference type="GO" id="GO:0008534">
    <property type="term" value="F:oxidized purine nucleobase lesion DNA N-glycosylase activity"/>
    <property type="evidence" value="ECO:0007669"/>
    <property type="project" value="UniProtKB-EC"/>
</dbReference>
<dbReference type="Pfam" id="PF06831">
    <property type="entry name" value="H2TH"/>
    <property type="match status" value="1"/>
</dbReference>
<gene>
    <name evidence="12" type="ORF">PSACC_00561</name>
</gene>